<dbReference type="SUPFAM" id="SSF54713">
    <property type="entry name" value="Elongation factor Ts (EF-Ts), dimerisation domain"/>
    <property type="match status" value="1"/>
</dbReference>
<keyword evidence="6" id="KW-0963">Cytoplasm</keyword>
<keyword evidence="3 6" id="KW-0251">Elongation factor</keyword>
<dbReference type="AlphaFoldDB" id="A0A934NAK3"/>
<dbReference type="InterPro" id="IPR001816">
    <property type="entry name" value="Transl_elong_EFTs/EF1B"/>
</dbReference>
<dbReference type="CDD" id="cd14275">
    <property type="entry name" value="UBA_EF-Ts"/>
    <property type="match status" value="1"/>
</dbReference>
<comment type="caution">
    <text evidence="11">The sequence shown here is derived from an EMBL/GenBank/DDBJ whole genome shotgun (WGS) entry which is preliminary data.</text>
</comment>
<evidence type="ECO:0000256" key="4">
    <source>
        <dbReference type="ARBA" id="ARBA00022917"/>
    </source>
</evidence>
<sequence length="223" mass="24054">MAEISAVQVKQLRELTGAGMMDCKRALTESDGNVEKAKDWLRAKGLARAADKAGRSTNEGVVESYVHGGGASGQKLGVLVEVNCETDFVAKTDDFRQLAKELALQVAGRAPQYVRREDVPPVIVDRERAVFRTQVADKPENIQDKIIEGKLDAFFSEICLLDQPYVRDEKGKKKVSQLISDAVGKLHENITVARFARFQVGEPSAVAGGSEPAAGDGAAPSQT</sequence>
<organism evidence="11 12">
    <name type="scientific">Candidatus Amunia macphersoniae</name>
    <dbReference type="NCBI Taxonomy" id="3127014"/>
    <lineage>
        <taxon>Bacteria</taxon>
        <taxon>Bacillati</taxon>
        <taxon>Candidatus Dormiibacterota</taxon>
        <taxon>Candidatus Dormibacteria</taxon>
        <taxon>Candidatus Aeolococcales</taxon>
        <taxon>Candidatus Aeolococcaceae</taxon>
        <taxon>Candidatus Amunia</taxon>
    </lineage>
</organism>
<dbReference type="InterPro" id="IPR018101">
    <property type="entry name" value="Transl_elong_Ts_CS"/>
</dbReference>
<name>A0A934NAK3_9BACT</name>
<dbReference type="EMBL" id="JAEKNN010000058">
    <property type="protein sequence ID" value="MBJ7610252.1"/>
    <property type="molecule type" value="Genomic_DNA"/>
</dbReference>
<evidence type="ECO:0000259" key="10">
    <source>
        <dbReference type="Pfam" id="PF00889"/>
    </source>
</evidence>
<evidence type="ECO:0000256" key="8">
    <source>
        <dbReference type="RuleBase" id="RU000643"/>
    </source>
</evidence>
<keyword evidence="4 6" id="KW-0648">Protein biosynthesis</keyword>
<evidence type="ECO:0000256" key="1">
    <source>
        <dbReference type="ARBA" id="ARBA00005532"/>
    </source>
</evidence>
<feature type="region of interest" description="Involved in Mg(2+) ion dislocation from EF-Tu" evidence="6">
    <location>
        <begin position="86"/>
        <end position="89"/>
    </location>
</feature>
<evidence type="ECO:0000256" key="2">
    <source>
        <dbReference type="ARBA" id="ARBA00016956"/>
    </source>
</evidence>
<dbReference type="PROSITE" id="PS01127">
    <property type="entry name" value="EF_TS_2"/>
    <property type="match status" value="1"/>
</dbReference>
<dbReference type="Pfam" id="PF00889">
    <property type="entry name" value="EF_TS"/>
    <property type="match status" value="1"/>
</dbReference>
<dbReference type="GO" id="GO:0005737">
    <property type="term" value="C:cytoplasm"/>
    <property type="evidence" value="ECO:0007669"/>
    <property type="project" value="UniProtKB-SubCell"/>
</dbReference>
<evidence type="ECO:0000313" key="11">
    <source>
        <dbReference type="EMBL" id="MBJ7610252.1"/>
    </source>
</evidence>
<dbReference type="InterPro" id="IPR009060">
    <property type="entry name" value="UBA-like_sf"/>
</dbReference>
<accession>A0A934NAK3</accession>
<dbReference type="PANTHER" id="PTHR11741">
    <property type="entry name" value="ELONGATION FACTOR TS"/>
    <property type="match status" value="1"/>
</dbReference>
<dbReference type="Gene3D" id="1.10.286.20">
    <property type="match status" value="1"/>
</dbReference>
<evidence type="ECO:0000256" key="7">
    <source>
        <dbReference type="RuleBase" id="RU000642"/>
    </source>
</evidence>
<feature type="region of interest" description="Disordered" evidence="9">
    <location>
        <begin position="204"/>
        <end position="223"/>
    </location>
</feature>
<dbReference type="Proteomes" id="UP000614410">
    <property type="component" value="Unassembled WGS sequence"/>
</dbReference>
<dbReference type="NCBIfam" id="TIGR00116">
    <property type="entry name" value="tsf"/>
    <property type="match status" value="1"/>
</dbReference>
<comment type="function">
    <text evidence="5 6 7">Associates with the EF-Tu.GDP complex and induces the exchange of GDP to GTP. It remains bound to the aminoacyl-tRNA.EF-Tu.GTP complex up to the GTP hydrolysis stage on the ribosome.</text>
</comment>
<evidence type="ECO:0000256" key="9">
    <source>
        <dbReference type="SAM" id="MobiDB-lite"/>
    </source>
</evidence>
<dbReference type="InterPro" id="IPR014039">
    <property type="entry name" value="Transl_elong_EFTs/EF1B_dimer"/>
</dbReference>
<dbReference type="InterPro" id="IPR036402">
    <property type="entry name" value="EF-Ts_dimer_sf"/>
</dbReference>
<gene>
    <name evidence="6 11" type="primary">tsf</name>
    <name evidence="11" type="ORF">JF887_12595</name>
</gene>
<comment type="similarity">
    <text evidence="1 6 7">Belongs to the EF-Ts family.</text>
</comment>
<feature type="domain" description="Translation elongation factor EFTs/EF1B dimerisation" evidence="10">
    <location>
        <begin position="58"/>
        <end position="202"/>
    </location>
</feature>
<dbReference type="SUPFAM" id="SSF46934">
    <property type="entry name" value="UBA-like"/>
    <property type="match status" value="1"/>
</dbReference>
<dbReference type="PANTHER" id="PTHR11741:SF0">
    <property type="entry name" value="ELONGATION FACTOR TS, MITOCHONDRIAL"/>
    <property type="match status" value="1"/>
</dbReference>
<protein>
    <recommendedName>
        <fullName evidence="2 6">Elongation factor Ts</fullName>
        <shortName evidence="6">EF-Ts</shortName>
    </recommendedName>
</protein>
<proteinExistence type="inferred from homology"/>
<evidence type="ECO:0000256" key="6">
    <source>
        <dbReference type="HAMAP-Rule" id="MF_00050"/>
    </source>
</evidence>
<comment type="subcellular location">
    <subcellularLocation>
        <location evidence="6 8">Cytoplasm</location>
    </subcellularLocation>
</comment>
<dbReference type="HAMAP" id="MF_00050">
    <property type="entry name" value="EF_Ts"/>
    <property type="match status" value="1"/>
</dbReference>
<dbReference type="PROSITE" id="PS01126">
    <property type="entry name" value="EF_TS_1"/>
    <property type="match status" value="1"/>
</dbReference>
<evidence type="ECO:0000313" key="12">
    <source>
        <dbReference type="Proteomes" id="UP000614410"/>
    </source>
</evidence>
<dbReference type="Gene3D" id="1.10.8.10">
    <property type="entry name" value="DNA helicase RuvA subunit, C-terminal domain"/>
    <property type="match status" value="1"/>
</dbReference>
<dbReference type="GO" id="GO:0003746">
    <property type="term" value="F:translation elongation factor activity"/>
    <property type="evidence" value="ECO:0007669"/>
    <property type="project" value="UniProtKB-UniRule"/>
</dbReference>
<evidence type="ECO:0000256" key="3">
    <source>
        <dbReference type="ARBA" id="ARBA00022768"/>
    </source>
</evidence>
<evidence type="ECO:0000256" key="5">
    <source>
        <dbReference type="ARBA" id="ARBA00025453"/>
    </source>
</evidence>
<dbReference type="Gene3D" id="3.30.479.20">
    <property type="entry name" value="Elongation factor Ts, dimerisation domain"/>
    <property type="match status" value="1"/>
</dbReference>
<dbReference type="FunFam" id="1.10.8.10:FF:000001">
    <property type="entry name" value="Elongation factor Ts"/>
    <property type="match status" value="1"/>
</dbReference>
<reference evidence="11 12" key="1">
    <citation type="submission" date="2020-10" db="EMBL/GenBank/DDBJ databases">
        <title>Ca. Dormibacterota MAGs.</title>
        <authorList>
            <person name="Montgomery K."/>
        </authorList>
    </citation>
    <scope>NUCLEOTIDE SEQUENCE [LARGE SCALE GENOMIC DNA]</scope>
    <source>
        <strain evidence="11">Mitchell_Peninsula_5</strain>
    </source>
</reference>